<dbReference type="AlphaFoldDB" id="A0AAD5A342"/>
<sequence>MRNFLKTVTSAYLIFSLSHAALLPASLNIWIQSENMRHILKWSSLQETCPFVNYTVKYQGEFEHMQNTWLDAHSCNEIVHNECDLTLDLSSDSDYNIRVLARCGDSTLWTQLPETFNRRDTVLLAPDMSVKLNRGRIEGYFSELPNHINVNVRIWKKGDEKNAFVKEITDQKFHHDVQQGDEGIYCVTAEVTLDITNRSNSTREHCIPVWAELRRSKQLPSQKTTCCIKGSGFQSLQNSKHSFIDVNPTATSWCRFSTKHCFSRRSRDFFKKRFGATRQSDDLQDKS</sequence>
<dbReference type="CDD" id="cd00063">
    <property type="entry name" value="FN3"/>
    <property type="match status" value="1"/>
</dbReference>
<feature type="chain" id="PRO_5042057769" evidence="1">
    <location>
        <begin position="21"/>
        <end position="287"/>
    </location>
</feature>
<reference evidence="3" key="1">
    <citation type="submission" date="2018-07" db="EMBL/GenBank/DDBJ databases">
        <title>Comparative genomics of catfishes provides insights into carnivory and benthic adaptation.</title>
        <authorList>
            <person name="Zhang Y."/>
            <person name="Wang D."/>
            <person name="Peng Z."/>
            <person name="Zheng S."/>
            <person name="Shao F."/>
            <person name="Tao W."/>
        </authorList>
    </citation>
    <scope>NUCLEOTIDE SEQUENCE</scope>
    <source>
        <strain evidence="3">Chongqing</strain>
    </source>
</reference>
<protein>
    <submittedName>
        <fullName evidence="3">Cytokine receptor family member B16</fullName>
    </submittedName>
</protein>
<dbReference type="InterPro" id="IPR013783">
    <property type="entry name" value="Ig-like_fold"/>
</dbReference>
<organism evidence="3 4">
    <name type="scientific">Silurus asotus</name>
    <name type="common">Amur catfish</name>
    <name type="synonym">Parasilurus asotus</name>
    <dbReference type="NCBI Taxonomy" id="30991"/>
    <lineage>
        <taxon>Eukaryota</taxon>
        <taxon>Metazoa</taxon>
        <taxon>Chordata</taxon>
        <taxon>Craniata</taxon>
        <taxon>Vertebrata</taxon>
        <taxon>Euteleostomi</taxon>
        <taxon>Actinopterygii</taxon>
        <taxon>Neopterygii</taxon>
        <taxon>Teleostei</taxon>
        <taxon>Ostariophysi</taxon>
        <taxon>Siluriformes</taxon>
        <taxon>Siluridae</taxon>
        <taxon>Silurus</taxon>
    </lineage>
</organism>
<comment type="caution">
    <text evidence="3">The sequence shown here is derived from an EMBL/GenBank/DDBJ whole genome shotgun (WGS) entry which is preliminary data.</text>
</comment>
<proteinExistence type="predicted"/>
<evidence type="ECO:0000256" key="1">
    <source>
        <dbReference type="SAM" id="SignalP"/>
    </source>
</evidence>
<dbReference type="InterPro" id="IPR050650">
    <property type="entry name" value="Type-II_Cytokine-TF_Rcpt"/>
</dbReference>
<dbReference type="Pfam" id="PF01108">
    <property type="entry name" value="Tissue_fac"/>
    <property type="match status" value="1"/>
</dbReference>
<dbReference type="EMBL" id="MU580030">
    <property type="protein sequence ID" value="KAI5608871.1"/>
    <property type="molecule type" value="Genomic_DNA"/>
</dbReference>
<dbReference type="Proteomes" id="UP001205998">
    <property type="component" value="Unassembled WGS sequence"/>
</dbReference>
<gene>
    <name evidence="3" type="ORF">C0J50_6440</name>
</gene>
<name>A0AAD5A342_SILAS</name>
<dbReference type="PANTHER" id="PTHR20859:SF53">
    <property type="entry name" value="INTERLEUKIN-22 RECEPTOR SUBUNIT ALPHA-1"/>
    <property type="match status" value="1"/>
</dbReference>
<dbReference type="GO" id="GO:0004896">
    <property type="term" value="F:cytokine receptor activity"/>
    <property type="evidence" value="ECO:0007669"/>
    <property type="project" value="TreeGrafter"/>
</dbReference>
<dbReference type="SUPFAM" id="SSF49265">
    <property type="entry name" value="Fibronectin type III"/>
    <property type="match status" value="1"/>
</dbReference>
<dbReference type="PANTHER" id="PTHR20859">
    <property type="entry name" value="INTERFERON/INTERLEUKIN RECEPTOR"/>
    <property type="match status" value="1"/>
</dbReference>
<evidence type="ECO:0000313" key="4">
    <source>
        <dbReference type="Proteomes" id="UP001205998"/>
    </source>
</evidence>
<feature type="domain" description="Fibronectin type-III" evidence="2">
    <location>
        <begin position="12"/>
        <end position="106"/>
    </location>
</feature>
<dbReference type="GO" id="GO:0005886">
    <property type="term" value="C:plasma membrane"/>
    <property type="evidence" value="ECO:0007669"/>
    <property type="project" value="TreeGrafter"/>
</dbReference>
<evidence type="ECO:0000313" key="3">
    <source>
        <dbReference type="EMBL" id="KAI5608871.1"/>
    </source>
</evidence>
<dbReference type="InterPro" id="IPR036116">
    <property type="entry name" value="FN3_sf"/>
</dbReference>
<feature type="signal peptide" evidence="1">
    <location>
        <begin position="1"/>
        <end position="20"/>
    </location>
</feature>
<accession>A0AAD5A342</accession>
<dbReference type="InterPro" id="IPR003961">
    <property type="entry name" value="FN3_dom"/>
</dbReference>
<keyword evidence="3" id="KW-0675">Receptor</keyword>
<keyword evidence="4" id="KW-1185">Reference proteome</keyword>
<keyword evidence="1" id="KW-0732">Signal</keyword>
<evidence type="ECO:0000259" key="2">
    <source>
        <dbReference type="Pfam" id="PF01108"/>
    </source>
</evidence>
<dbReference type="Gene3D" id="2.60.40.10">
    <property type="entry name" value="Immunoglobulins"/>
    <property type="match status" value="1"/>
</dbReference>